<sequence>MRRSGSISNELRLPVHPWSVPEFIPGFESSDGRAGTAHALAIGNSKEDGGSLTPQSHIGQIYEFLICTSLARDTSDLRVFVFATERKTDDRQPER</sequence>
<comment type="caution">
    <text evidence="1">The sequence shown here is derived from an EMBL/GenBank/DDBJ whole genome shotgun (WGS) entry which is preliminary data.</text>
</comment>
<proteinExistence type="predicted"/>
<name>A0A947DCQ0_9HYPH</name>
<gene>
    <name evidence="1" type="ORF">KL771_23685</name>
</gene>
<accession>A0A947DCQ0</accession>
<evidence type="ECO:0000313" key="2">
    <source>
        <dbReference type="Proteomes" id="UP000766595"/>
    </source>
</evidence>
<evidence type="ECO:0000313" key="1">
    <source>
        <dbReference type="EMBL" id="MBT9292484.1"/>
    </source>
</evidence>
<protein>
    <submittedName>
        <fullName evidence="1">Uncharacterized protein</fullName>
    </submittedName>
</protein>
<dbReference type="AlphaFoldDB" id="A0A947DCQ0"/>
<organism evidence="1 2">
    <name type="scientific">Prosthecodimorpha staleyi</name>
    <dbReference type="NCBI Taxonomy" id="2840188"/>
    <lineage>
        <taxon>Bacteria</taxon>
        <taxon>Pseudomonadati</taxon>
        <taxon>Pseudomonadota</taxon>
        <taxon>Alphaproteobacteria</taxon>
        <taxon>Hyphomicrobiales</taxon>
        <taxon>Ancalomicrobiaceae</taxon>
        <taxon>Prosthecodimorpha</taxon>
    </lineage>
</organism>
<dbReference type="RefSeq" id="WP_261970990.1">
    <property type="nucleotide sequence ID" value="NZ_JAHHZF010000013.1"/>
</dbReference>
<dbReference type="EMBL" id="JAHHZF010000013">
    <property type="protein sequence ID" value="MBT9292484.1"/>
    <property type="molecule type" value="Genomic_DNA"/>
</dbReference>
<reference evidence="1 2" key="1">
    <citation type="submission" date="2021-06" db="EMBL/GenBank/DDBJ databases">
        <authorList>
            <person name="Grouzdev D.S."/>
            <person name="Koziaeva V."/>
        </authorList>
    </citation>
    <scope>NUCLEOTIDE SEQUENCE [LARGE SCALE GENOMIC DNA]</scope>
    <source>
        <strain evidence="1 2">22</strain>
    </source>
</reference>
<dbReference type="Proteomes" id="UP000766595">
    <property type="component" value="Unassembled WGS sequence"/>
</dbReference>
<keyword evidence="2" id="KW-1185">Reference proteome</keyword>